<gene>
    <name evidence="1" type="ORF">EV202_12617</name>
</gene>
<dbReference type="AlphaFoldDB" id="A0A4R2LN89"/>
<dbReference type="Proteomes" id="UP000295600">
    <property type="component" value="Unassembled WGS sequence"/>
</dbReference>
<accession>A0A4R2LN89</accession>
<dbReference type="EMBL" id="SLXB01000026">
    <property type="protein sequence ID" value="TCO88357.1"/>
    <property type="molecule type" value="Genomic_DNA"/>
</dbReference>
<evidence type="ECO:0000313" key="2">
    <source>
        <dbReference type="Proteomes" id="UP000295600"/>
    </source>
</evidence>
<sequence length="66" mass="7687">MCLQIYECFSILQNKNITFYIKNASFPKQTDKILINNILAKTKQGKSFPKRKTQSTSQNTKLINFI</sequence>
<reference evidence="1 2" key="1">
    <citation type="submission" date="2019-03" db="EMBL/GenBank/DDBJ databases">
        <title>Genomic Encyclopedia of Type Strains, Phase IV (KMG-IV): sequencing the most valuable type-strain genomes for metagenomic binning, comparative biology and taxonomic classification.</title>
        <authorList>
            <person name="Goeker M."/>
        </authorList>
    </citation>
    <scope>NUCLEOTIDE SEQUENCE [LARGE SCALE GENOMIC DNA]</scope>
    <source>
        <strain evidence="1 2">DSM 23917</strain>
    </source>
</reference>
<comment type="caution">
    <text evidence="1">The sequence shown here is derived from an EMBL/GenBank/DDBJ whole genome shotgun (WGS) entry which is preliminary data.</text>
</comment>
<organism evidence="1 2">
    <name type="scientific">Prevotella heparinolytica</name>
    <dbReference type="NCBI Taxonomy" id="28113"/>
    <lineage>
        <taxon>Bacteria</taxon>
        <taxon>Pseudomonadati</taxon>
        <taxon>Bacteroidota</taxon>
        <taxon>Bacteroidia</taxon>
        <taxon>Bacteroidales</taxon>
        <taxon>Bacteroidaceae</taxon>
        <taxon>Bacteroides</taxon>
    </lineage>
</organism>
<protein>
    <submittedName>
        <fullName evidence="1">Uncharacterized protein</fullName>
    </submittedName>
</protein>
<proteinExistence type="predicted"/>
<name>A0A4R2LN89_9BACE</name>
<evidence type="ECO:0000313" key="1">
    <source>
        <dbReference type="EMBL" id="TCO88357.1"/>
    </source>
</evidence>